<protein>
    <submittedName>
        <fullName evidence="5">GTPase activating protein, putative</fullName>
    </submittedName>
</protein>
<feature type="region of interest" description="Disordered" evidence="2">
    <location>
        <begin position="1013"/>
        <end position="1038"/>
    </location>
</feature>
<keyword evidence="1" id="KW-0343">GTPase activation</keyword>
<dbReference type="OMA" id="WFVGLNY"/>
<evidence type="ECO:0000259" key="3">
    <source>
        <dbReference type="PROSITE" id="PS50004"/>
    </source>
</evidence>
<dbReference type="CDD" id="cd00030">
    <property type="entry name" value="C2"/>
    <property type="match status" value="1"/>
</dbReference>
<dbReference type="InterPro" id="IPR039360">
    <property type="entry name" value="Ras_GTPase"/>
</dbReference>
<evidence type="ECO:0000313" key="5">
    <source>
        <dbReference type="EMBL" id="EMG46323.1"/>
    </source>
</evidence>
<dbReference type="SUPFAM" id="SSF48350">
    <property type="entry name" value="GTPase activation domain, GAP"/>
    <property type="match status" value="1"/>
</dbReference>
<evidence type="ECO:0000256" key="2">
    <source>
        <dbReference type="SAM" id="MobiDB-lite"/>
    </source>
</evidence>
<dbReference type="CDD" id="cd05137">
    <property type="entry name" value="RasGAP_CLA2_BUD2"/>
    <property type="match status" value="1"/>
</dbReference>
<dbReference type="PROSITE" id="PS00509">
    <property type="entry name" value="RAS_GTPASE_ACTIV_1"/>
    <property type="match status" value="1"/>
</dbReference>
<feature type="compositionally biased region" description="Acidic residues" evidence="2">
    <location>
        <begin position="770"/>
        <end position="798"/>
    </location>
</feature>
<dbReference type="InterPro" id="IPR035892">
    <property type="entry name" value="C2_domain_sf"/>
</dbReference>
<dbReference type="STRING" id="1245528.M3J351"/>
<dbReference type="HOGENOM" id="CLU_002973_1_0_1"/>
<feature type="compositionally biased region" description="Polar residues" evidence="2">
    <location>
        <begin position="1013"/>
        <end position="1023"/>
    </location>
</feature>
<feature type="region of interest" description="Disordered" evidence="2">
    <location>
        <begin position="83"/>
        <end position="137"/>
    </location>
</feature>
<evidence type="ECO:0000256" key="1">
    <source>
        <dbReference type="ARBA" id="ARBA00022468"/>
    </source>
</evidence>
<feature type="compositionally biased region" description="Low complexity" evidence="2">
    <location>
        <begin position="86"/>
        <end position="106"/>
    </location>
</feature>
<gene>
    <name evidence="5" type="ORF">G210_3442</name>
</gene>
<dbReference type="PROSITE" id="PS50004">
    <property type="entry name" value="C2"/>
    <property type="match status" value="1"/>
</dbReference>
<dbReference type="GO" id="GO:0005096">
    <property type="term" value="F:GTPase activator activity"/>
    <property type="evidence" value="ECO:0007669"/>
    <property type="project" value="UniProtKB-KW"/>
</dbReference>
<organism evidence="5 6">
    <name type="scientific">Candida maltosa (strain Xu316)</name>
    <name type="common">Yeast</name>
    <dbReference type="NCBI Taxonomy" id="1245528"/>
    <lineage>
        <taxon>Eukaryota</taxon>
        <taxon>Fungi</taxon>
        <taxon>Dikarya</taxon>
        <taxon>Ascomycota</taxon>
        <taxon>Saccharomycotina</taxon>
        <taxon>Pichiomycetes</taxon>
        <taxon>Debaryomycetaceae</taxon>
        <taxon>Candida/Lodderomyces clade</taxon>
        <taxon>Candida</taxon>
    </lineage>
</organism>
<dbReference type="InterPro" id="IPR008936">
    <property type="entry name" value="Rho_GTPase_activation_prot"/>
</dbReference>
<dbReference type="SMART" id="SM00239">
    <property type="entry name" value="C2"/>
    <property type="match status" value="1"/>
</dbReference>
<dbReference type="OrthoDB" id="775356at2759"/>
<comment type="caution">
    <text evidence="5">The sequence shown here is derived from an EMBL/GenBank/DDBJ whole genome shotgun (WGS) entry which is preliminary data.</text>
</comment>
<dbReference type="Pfam" id="PF00616">
    <property type="entry name" value="RasGAP"/>
    <property type="match status" value="1"/>
</dbReference>
<dbReference type="SUPFAM" id="SSF49562">
    <property type="entry name" value="C2 domain (Calcium/lipid-binding domain, CaLB)"/>
    <property type="match status" value="1"/>
</dbReference>
<dbReference type="PANTHER" id="PTHR10194:SF60">
    <property type="entry name" value="RAS GTPASE-ACTIVATING PROTEIN RASKOL"/>
    <property type="match status" value="1"/>
</dbReference>
<name>M3J351_CANMX</name>
<dbReference type="PANTHER" id="PTHR10194">
    <property type="entry name" value="RAS GTPASE-ACTIVATING PROTEINS"/>
    <property type="match status" value="1"/>
</dbReference>
<proteinExistence type="predicted"/>
<dbReference type="Proteomes" id="UP000011777">
    <property type="component" value="Unassembled WGS sequence"/>
</dbReference>
<dbReference type="InterPro" id="IPR000008">
    <property type="entry name" value="C2_dom"/>
</dbReference>
<feature type="domain" description="C2" evidence="3">
    <location>
        <begin position="422"/>
        <end position="551"/>
    </location>
</feature>
<dbReference type="EMBL" id="AOGT01002046">
    <property type="protein sequence ID" value="EMG46323.1"/>
    <property type="molecule type" value="Genomic_DNA"/>
</dbReference>
<dbReference type="InterPro" id="IPR023152">
    <property type="entry name" value="RasGAP_CS"/>
</dbReference>
<feature type="region of interest" description="Disordered" evidence="2">
    <location>
        <begin position="766"/>
        <end position="805"/>
    </location>
</feature>
<evidence type="ECO:0000259" key="4">
    <source>
        <dbReference type="PROSITE" id="PS50018"/>
    </source>
</evidence>
<reference evidence="5 6" key="1">
    <citation type="submission" date="2013-02" db="EMBL/GenBank/DDBJ databases">
        <title>Genome sequence of Candida maltosa Xu316, a potential industrial strain for xylitol and ethanol production.</title>
        <authorList>
            <person name="Yu J."/>
            <person name="Wang Q."/>
            <person name="Geng X."/>
            <person name="Bao W."/>
            <person name="He P."/>
            <person name="Cai J."/>
        </authorList>
    </citation>
    <scope>NUCLEOTIDE SEQUENCE [LARGE SCALE GENOMIC DNA]</scope>
    <source>
        <strain evidence="6">Xu316</strain>
    </source>
</reference>
<dbReference type="SMART" id="SM00323">
    <property type="entry name" value="RasGAP"/>
    <property type="match status" value="1"/>
</dbReference>
<dbReference type="GO" id="GO:0007165">
    <property type="term" value="P:signal transduction"/>
    <property type="evidence" value="ECO:0007669"/>
    <property type="project" value="UniProtKB-ARBA"/>
</dbReference>
<sequence>MSYSSSSYPTAFHKIISRDKGVFEGHNFLISSDTINWIHIYTLTITELGQLYSSDEHDDHYLLLKSLQSCYVQIYPSSANPINSGSSNTNINHQNNSQSSSSQSTSRLNILRKKDSSASNNNNTNDSSNGSNDDNDIQPPIIFIKTFENDKLYIKIPSKSNFGTFLSCLIVWQNLKPQGLAKKWYSENKVLKNSSTTTTDSNGKIINHHHNQTHELLVCRFKIYGPIPNKYKNLNIVPGPKAPIYQPKIEDNVNINMDNNNQNHSSNSSSYMISQQIISNDNNNSINEGWFYTMGALNSNGILNFISELDGTLLYSVDIKLLMSSEIREVHNSIFNSSNVLFLGQLKELRYNNIIRTQSTLTPDQLLTPFLLRDGKFIANNQRILIEFPLHIDLEDWFVGLNYFAKREYIGSFDAESKLVNEVEYARLSDFNKANFRVSKKVSIDIIEAKFENEINNNNLPAGRKPGKIYAEVRMWGYPWSRTATVDHVTNPFWKEEFSTDLPISTQMIHILIKKCTFNDSSYSVADKLIGTVYVTPDILTKQIKTSSTIMTSNESNQSIQVNSIPIANSQTNQYSNLDIVRLTIYDPNNIPIGKLLLQVNLKEYHILAPAFFKPLEKMLVNAPMKDLIKFCNENVPTSDFERVSLILLDIFQSLGVEDDWFKSLMESELVNIDIMTRKNYHQRNSQDQAISNQKQAASSNNVFNTLFRGSSIFSKSLEKYNLRIGQEYLEKVFGDFFAKISNERKNCEVDPRYVRLQERALRKGKNIDDDLNDNNDSDSDSGNDSDDEDDDDDDDEKERERNERIKNMIEENYANLYQYVEEIWHKIYITSNDLPDQIKLQLKNFRTRIELVCDPEDKITSLNCLSAFIFLRFFCPAILNPKLFYLVAHHQKGTSQRTLTLVAKILLNLANRQEFSPHKEPHLVRMNDFLRNHLDEVYDYFDKITGRKNDFNEKILELSHEVKRFDLGLDKTSYELPTTPYLIDKYLRLTEFVHLLDYTKFKNGAGNRLTYASNSNASTPVNSPARDYERTHSSTPSDLDPILKLSDLQLNYSENKYQIGSLEFEKSEFLELTGDNETEGFIKSLCKGNEEIFSFINSNITLKDIQKQSTKILKKVHDLEIFLENYEFPINYKDQNLWNLFTYDILNKCWMDVSRNCLIYSDQQFLNSNQYKKLIDHHALAGLKLKFNDHVSHSSNSINNGLAGYTNNNNNTSSGNSSSDILGRGHRVSSSFSTNSIGSVVKSGSGSKNPFKKWLRKS</sequence>
<evidence type="ECO:0000313" key="6">
    <source>
        <dbReference type="Proteomes" id="UP000011777"/>
    </source>
</evidence>
<accession>M3J351</accession>
<dbReference type="PROSITE" id="PS50018">
    <property type="entry name" value="RAS_GTPASE_ACTIV_2"/>
    <property type="match status" value="1"/>
</dbReference>
<feature type="domain" description="Ras-GAP" evidence="4">
    <location>
        <begin position="640"/>
        <end position="912"/>
    </location>
</feature>
<feature type="compositionally biased region" description="Low complexity" evidence="2">
    <location>
        <begin position="117"/>
        <end position="132"/>
    </location>
</feature>
<dbReference type="InterPro" id="IPR001936">
    <property type="entry name" value="RasGAP_dom"/>
</dbReference>
<dbReference type="eggNOG" id="KOG3508">
    <property type="taxonomic scope" value="Eukaryota"/>
</dbReference>
<keyword evidence="6" id="KW-1185">Reference proteome</keyword>
<dbReference type="Gene3D" id="1.10.506.10">
    <property type="entry name" value="GTPase Activation - p120gap, domain 1"/>
    <property type="match status" value="1"/>
</dbReference>
<dbReference type="AlphaFoldDB" id="M3J351"/>